<gene>
    <name evidence="2" type="ORF">EDD18DRAFT_1409484</name>
</gene>
<feature type="coiled-coil region" evidence="1">
    <location>
        <begin position="880"/>
        <end position="942"/>
    </location>
</feature>
<comment type="caution">
    <text evidence="2">The sequence shown here is derived from an EMBL/GenBank/DDBJ whole genome shotgun (WGS) entry which is preliminary data.</text>
</comment>
<proteinExistence type="predicted"/>
<accession>A0AA39PYG0</accession>
<keyword evidence="3" id="KW-1185">Reference proteome</keyword>
<dbReference type="AlphaFoldDB" id="A0AA39PYG0"/>
<dbReference type="Proteomes" id="UP001175228">
    <property type="component" value="Unassembled WGS sequence"/>
</dbReference>
<sequence length="963" mass="109512">MSGSKTLDILLNPGDPGSSSIPVHRNIAPLLRSLAEHIDAYNVLLAPSSLYQPLEQFLTSLNHSSPPPTCTTLSADNSTCNPNDLPYSSRILSPPRAALSYSPETLLLTRENIYLNRKTMLARLHIYDTVGAYVEYPESICSDGSAIGYLFRLDPNDWCNPMLNFAYSLGEPSGRTKKGNETLVDLHLLRFGETSGNGSIPCVKFTSQGSKICPLVDEDLVEPHVAATREDILQRLLRDRENRLEIASPTADVFQRTSAFISALGRLGCRANIDDSLAASSILARVQRYQQPEDMHERLKVLQRGYIDKVARCPGKVMFTYDDYEKPLLVCENYNPEDNRNHYIQYLDASLDIDYIEAIFTEDRTEAQRIEESALSLGYGPLAECTTVTNVSAKRVNSFAHRDENGHLYQPEMKRISCDVRFSLYEPLEEFRISCPYVLVTIKGIHKHPIPLPQRTPPSLRAELFDTFKRISDDIPDLTVRRFLRHPVVKSMLQQRFPNDPFAALSDVHVSLANRAHLRTYIQQARKAMFPEGTGWAGALNLYHMQNEHYPVKAHYIRAILELDASNFSTHIEDEANLSSDGSPLLKIIYLQSDISFKRVVGYREFALACVVFCRVFLNRETAVAHQHVFSEIEKFVKQDTGESLSWRHLHASMIDDYDHGILQWTADAHKGQAKGLGLHLQTLAQKMPDTYDLHDPDRLLCDLTPYDHLHRVFRLCEVHIRRNIRSSSVPENIRNAMRSLICLEHPNWDRMLDFICAEGGDVGYQWIKNKVDSHFMLEAMCWELSFIPLDIWMSGEANDNLVESTHFNINLEGKSCTLVGGIETGRRFDSTKMATLRCYKNFGIKPSYAAGHKSENLGRGIKRHFQFRHKKLQAEDDKIESYNRRNLDIDTKIQKAEESVSILRQRIGTIIRSELPQAQALESARNSLDKAVRNLEKVRATRVKQLMIRDSLPKGSGRIQIV</sequence>
<evidence type="ECO:0000313" key="2">
    <source>
        <dbReference type="EMBL" id="KAK0492766.1"/>
    </source>
</evidence>
<keyword evidence="1" id="KW-0175">Coiled coil</keyword>
<name>A0AA39PYG0_9AGAR</name>
<dbReference type="EMBL" id="JAUEPU010000028">
    <property type="protein sequence ID" value="KAK0492766.1"/>
    <property type="molecule type" value="Genomic_DNA"/>
</dbReference>
<organism evidence="2 3">
    <name type="scientific">Armillaria luteobubalina</name>
    <dbReference type="NCBI Taxonomy" id="153913"/>
    <lineage>
        <taxon>Eukaryota</taxon>
        <taxon>Fungi</taxon>
        <taxon>Dikarya</taxon>
        <taxon>Basidiomycota</taxon>
        <taxon>Agaricomycotina</taxon>
        <taxon>Agaricomycetes</taxon>
        <taxon>Agaricomycetidae</taxon>
        <taxon>Agaricales</taxon>
        <taxon>Marasmiineae</taxon>
        <taxon>Physalacriaceae</taxon>
        <taxon>Armillaria</taxon>
    </lineage>
</organism>
<reference evidence="2" key="1">
    <citation type="submission" date="2023-06" db="EMBL/GenBank/DDBJ databases">
        <authorList>
            <consortium name="Lawrence Berkeley National Laboratory"/>
            <person name="Ahrendt S."/>
            <person name="Sahu N."/>
            <person name="Indic B."/>
            <person name="Wong-Bajracharya J."/>
            <person name="Merenyi Z."/>
            <person name="Ke H.-M."/>
            <person name="Monk M."/>
            <person name="Kocsube S."/>
            <person name="Drula E."/>
            <person name="Lipzen A."/>
            <person name="Balint B."/>
            <person name="Henrissat B."/>
            <person name="Andreopoulos B."/>
            <person name="Martin F.M."/>
            <person name="Harder C.B."/>
            <person name="Rigling D."/>
            <person name="Ford K.L."/>
            <person name="Foster G.D."/>
            <person name="Pangilinan J."/>
            <person name="Papanicolaou A."/>
            <person name="Barry K."/>
            <person name="LaButti K."/>
            <person name="Viragh M."/>
            <person name="Koriabine M."/>
            <person name="Yan M."/>
            <person name="Riley R."/>
            <person name="Champramary S."/>
            <person name="Plett K.L."/>
            <person name="Tsai I.J."/>
            <person name="Slot J."/>
            <person name="Sipos G."/>
            <person name="Plett J."/>
            <person name="Nagy L.G."/>
            <person name="Grigoriev I.V."/>
        </authorList>
    </citation>
    <scope>NUCLEOTIDE SEQUENCE</scope>
    <source>
        <strain evidence="2">HWK02</strain>
    </source>
</reference>
<protein>
    <submittedName>
        <fullName evidence="2">Uncharacterized protein</fullName>
    </submittedName>
</protein>
<evidence type="ECO:0000313" key="3">
    <source>
        <dbReference type="Proteomes" id="UP001175228"/>
    </source>
</evidence>
<evidence type="ECO:0000256" key="1">
    <source>
        <dbReference type="SAM" id="Coils"/>
    </source>
</evidence>